<evidence type="ECO:0000313" key="2">
    <source>
        <dbReference type="EMBL" id="KAK7443478.1"/>
    </source>
</evidence>
<evidence type="ECO:0000256" key="1">
    <source>
        <dbReference type="SAM" id="Phobius"/>
    </source>
</evidence>
<proteinExistence type="predicted"/>
<feature type="transmembrane region" description="Helical" evidence="1">
    <location>
        <begin position="103"/>
        <end position="122"/>
    </location>
</feature>
<reference evidence="2 3" key="1">
    <citation type="submission" date="2024-01" db="EMBL/GenBank/DDBJ databases">
        <title>A draft genome for the cacao thread blight pathogen Marasmiellus scandens.</title>
        <authorList>
            <person name="Baruah I.K."/>
            <person name="Leung J."/>
            <person name="Bukari Y."/>
            <person name="Amoako-Attah I."/>
            <person name="Meinhardt L.W."/>
            <person name="Bailey B.A."/>
            <person name="Cohen S.P."/>
        </authorList>
    </citation>
    <scope>NUCLEOTIDE SEQUENCE [LARGE SCALE GENOMIC DNA]</scope>
    <source>
        <strain evidence="2 3">GH-19</strain>
    </source>
</reference>
<feature type="transmembrane region" description="Helical" evidence="1">
    <location>
        <begin position="50"/>
        <end position="74"/>
    </location>
</feature>
<feature type="transmembrane region" description="Helical" evidence="1">
    <location>
        <begin position="174"/>
        <end position="196"/>
    </location>
</feature>
<feature type="transmembrane region" description="Helical" evidence="1">
    <location>
        <begin position="216"/>
        <end position="241"/>
    </location>
</feature>
<feature type="transmembrane region" description="Helical" evidence="1">
    <location>
        <begin position="129"/>
        <end position="154"/>
    </location>
</feature>
<feature type="transmembrane region" description="Helical" evidence="1">
    <location>
        <begin position="247"/>
        <end position="268"/>
    </location>
</feature>
<sequence length="336" mass="37265">MSQSFPLTSAQLVAGYLETLLYAFHTVAFGFGFRYLVWGTDTSRSSKKTVNRFLVAAGVLLWVMGTIHLVLLLYDSVQIFNYQGPGGPTAAILARNWRGHVRSAIFCFTIIIGDLVLVYRCFVIYGRSWMVISVPVILLLAEAGCGMTSFIMQAVIPPRVVLTKVGKALQSVTLATWAITCALTMLTTFLIIFRIWRVERNSRTFVMQSANKDSTLMYAMRIVMESGLLYAADMLILLIVYSTGSNGAYPMTDTVSQIIGITFNLIIIRASKHHDNTHVNYTGTQGTSVAFTVPSRGARSSTMFTSEVHAQDDLEPGKDWERQRDVGKIELNPITS</sequence>
<organism evidence="2 3">
    <name type="scientific">Marasmiellus scandens</name>
    <dbReference type="NCBI Taxonomy" id="2682957"/>
    <lineage>
        <taxon>Eukaryota</taxon>
        <taxon>Fungi</taxon>
        <taxon>Dikarya</taxon>
        <taxon>Basidiomycota</taxon>
        <taxon>Agaricomycotina</taxon>
        <taxon>Agaricomycetes</taxon>
        <taxon>Agaricomycetidae</taxon>
        <taxon>Agaricales</taxon>
        <taxon>Marasmiineae</taxon>
        <taxon>Omphalotaceae</taxon>
        <taxon>Marasmiellus</taxon>
    </lineage>
</organism>
<keyword evidence="1" id="KW-0812">Transmembrane</keyword>
<keyword evidence="1" id="KW-0472">Membrane</keyword>
<name>A0ABR1J1B6_9AGAR</name>
<keyword evidence="3" id="KW-1185">Reference proteome</keyword>
<gene>
    <name evidence="2" type="ORF">VKT23_015652</name>
</gene>
<evidence type="ECO:0008006" key="4">
    <source>
        <dbReference type="Google" id="ProtNLM"/>
    </source>
</evidence>
<feature type="transmembrane region" description="Helical" evidence="1">
    <location>
        <begin position="20"/>
        <end position="38"/>
    </location>
</feature>
<comment type="caution">
    <text evidence="2">The sequence shown here is derived from an EMBL/GenBank/DDBJ whole genome shotgun (WGS) entry which is preliminary data.</text>
</comment>
<accession>A0ABR1J1B6</accession>
<dbReference type="EMBL" id="JBANRG010000054">
    <property type="protein sequence ID" value="KAK7443478.1"/>
    <property type="molecule type" value="Genomic_DNA"/>
</dbReference>
<evidence type="ECO:0000313" key="3">
    <source>
        <dbReference type="Proteomes" id="UP001498398"/>
    </source>
</evidence>
<protein>
    <recommendedName>
        <fullName evidence="4">Integral membrane protein</fullName>
    </recommendedName>
</protein>
<dbReference type="Proteomes" id="UP001498398">
    <property type="component" value="Unassembled WGS sequence"/>
</dbReference>
<keyword evidence="1" id="KW-1133">Transmembrane helix</keyword>